<dbReference type="WBParaSite" id="ACOC_0000444301-mRNA-1">
    <property type="protein sequence ID" value="ACOC_0000444301-mRNA-1"/>
    <property type="gene ID" value="ACOC_0000444301"/>
</dbReference>
<dbReference type="AlphaFoldDB" id="A0A0R3PJ43"/>
<dbReference type="InterPro" id="IPR045189">
    <property type="entry name" value="UBR4-like"/>
</dbReference>
<gene>
    <name evidence="1" type="ORF">ACOC_LOCUS4444</name>
</gene>
<dbReference type="STRING" id="334426.A0A0R3PJ43"/>
<reference evidence="1 2" key="2">
    <citation type="submission" date="2018-11" db="EMBL/GenBank/DDBJ databases">
        <authorList>
            <consortium name="Pathogen Informatics"/>
        </authorList>
    </citation>
    <scope>NUCLEOTIDE SEQUENCE [LARGE SCALE GENOMIC DNA]</scope>
    <source>
        <strain evidence="1 2">Costa Rica</strain>
    </source>
</reference>
<reference evidence="3" key="1">
    <citation type="submission" date="2017-02" db="UniProtKB">
        <authorList>
            <consortium name="WormBaseParasite"/>
        </authorList>
    </citation>
    <scope>IDENTIFICATION</scope>
</reference>
<evidence type="ECO:0000313" key="3">
    <source>
        <dbReference type="WBParaSite" id="ACOC_0000444301-mRNA-1"/>
    </source>
</evidence>
<accession>A0A0R3PJ43</accession>
<name>A0A0R3PJ43_ANGCS</name>
<dbReference type="Proteomes" id="UP000267027">
    <property type="component" value="Unassembled WGS sequence"/>
</dbReference>
<keyword evidence="2" id="KW-1185">Reference proteome</keyword>
<dbReference type="PANTHER" id="PTHR21725:SF1">
    <property type="entry name" value="E3 UBIQUITIN-PROTEIN LIGASE UBR4"/>
    <property type="match status" value="1"/>
</dbReference>
<dbReference type="OrthoDB" id="5848262at2759"/>
<organism evidence="3">
    <name type="scientific">Angiostrongylus costaricensis</name>
    <name type="common">Nematode worm</name>
    <dbReference type="NCBI Taxonomy" id="334426"/>
    <lineage>
        <taxon>Eukaryota</taxon>
        <taxon>Metazoa</taxon>
        <taxon>Ecdysozoa</taxon>
        <taxon>Nematoda</taxon>
        <taxon>Chromadorea</taxon>
        <taxon>Rhabditida</taxon>
        <taxon>Rhabditina</taxon>
        <taxon>Rhabditomorpha</taxon>
        <taxon>Strongyloidea</taxon>
        <taxon>Metastrongylidae</taxon>
        <taxon>Angiostrongylus</taxon>
    </lineage>
</organism>
<dbReference type="PANTHER" id="PTHR21725">
    <property type="entry name" value="E3 UBIQUITIN-PROTEIN LIGASE UBR4"/>
    <property type="match status" value="1"/>
</dbReference>
<dbReference type="EMBL" id="UYYA01003816">
    <property type="protein sequence ID" value="VDM56029.1"/>
    <property type="molecule type" value="Genomic_DNA"/>
</dbReference>
<protein>
    <submittedName>
        <fullName evidence="3">SHR-BD domain-containing protein</fullName>
    </submittedName>
</protein>
<evidence type="ECO:0000313" key="2">
    <source>
        <dbReference type="Proteomes" id="UP000267027"/>
    </source>
</evidence>
<sequence length="356" mass="40418">MFCSFSWQRSKTNDNENEKIAGNVEDIELINSSTTDEMWLMVLSNSGHLYEHKLTAKSAENTSFFLTNTVTPPRTQQTLGAGVSVHYSSVSELLFLSLEKGTWFVPIEKGNLFREDLSFNWTKLEMATPVHCWQESSGVMACLSYPVASSLIFVYPTLEQLLVQRVQLKRSAFTHALFTGSSADMIYSIPFFYDSPTNLVFSALVATIHSYCLNLHTYNQISFRKWSTLPDLWIENTPSEMCPQAEKEKEEPDDELEDSDLVTLFERCELVERVEVSCPDLEIFYDVHDLNVRLNSVGAMPVTAIQARVSYKEQFTLTVKIGDPNIVVRGVRIELPAERGRGPSEVCIMFVTRDIN</sequence>
<proteinExistence type="predicted"/>
<evidence type="ECO:0000313" key="1">
    <source>
        <dbReference type="EMBL" id="VDM56029.1"/>
    </source>
</evidence>